<keyword evidence="5" id="KW-0547">Nucleotide-binding</keyword>
<accession>A0A2S9QLQ5</accession>
<reference evidence="9 10" key="1">
    <citation type="journal article" date="2017" name="New Microbes New Infect">
        <title>Genome sequence of 'Leucobacter massiliensis' sp. nov. isolated from human pharynx after travel to the 2014 Hajj.</title>
        <authorList>
            <person name="Leangapichart T."/>
            <person name="Gautret P."/>
            <person name="Nguyen T.T."/>
            <person name="Armstrong N."/>
            <person name="Rolain J.M."/>
        </authorList>
    </citation>
    <scope>NUCLEOTIDE SEQUENCE [LARGE SCALE GENOMIC DNA]</scope>
    <source>
        <strain evidence="9 10">122RC15</strain>
    </source>
</reference>
<evidence type="ECO:0000256" key="5">
    <source>
        <dbReference type="ARBA" id="ARBA00022741"/>
    </source>
</evidence>
<keyword evidence="7" id="KW-0067">ATP-binding</keyword>
<organism evidence="9 10">
    <name type="scientific">Leucobacter massiliensis</name>
    <dbReference type="NCBI Taxonomy" id="1686285"/>
    <lineage>
        <taxon>Bacteria</taxon>
        <taxon>Bacillati</taxon>
        <taxon>Actinomycetota</taxon>
        <taxon>Actinomycetes</taxon>
        <taxon>Micrococcales</taxon>
        <taxon>Microbacteriaceae</taxon>
        <taxon>Leucobacter</taxon>
    </lineage>
</organism>
<evidence type="ECO:0000259" key="8">
    <source>
        <dbReference type="Pfam" id="PF01636"/>
    </source>
</evidence>
<evidence type="ECO:0000256" key="7">
    <source>
        <dbReference type="ARBA" id="ARBA00022840"/>
    </source>
</evidence>
<comment type="similarity">
    <text evidence="1">Belongs to the methylthioribose kinase family.</text>
</comment>
<dbReference type="EMBL" id="MWZD01000018">
    <property type="protein sequence ID" value="PRI10529.1"/>
    <property type="molecule type" value="Genomic_DNA"/>
</dbReference>
<gene>
    <name evidence="9" type="ORF">B4915_11025</name>
</gene>
<dbReference type="Gene3D" id="3.30.200.20">
    <property type="entry name" value="Phosphorylase Kinase, domain 1"/>
    <property type="match status" value="1"/>
</dbReference>
<evidence type="ECO:0000256" key="1">
    <source>
        <dbReference type="ARBA" id="ARBA00010165"/>
    </source>
</evidence>
<dbReference type="OrthoDB" id="9777791at2"/>
<comment type="subunit">
    <text evidence="2">Homodimer.</text>
</comment>
<dbReference type="InterPro" id="IPR011009">
    <property type="entry name" value="Kinase-like_dom_sf"/>
</dbReference>
<dbReference type="NCBIfam" id="TIGR01767">
    <property type="entry name" value="MTRK"/>
    <property type="match status" value="1"/>
</dbReference>
<dbReference type="SUPFAM" id="SSF56112">
    <property type="entry name" value="Protein kinase-like (PK-like)"/>
    <property type="match status" value="1"/>
</dbReference>
<keyword evidence="4" id="KW-0808">Transferase</keyword>
<dbReference type="GO" id="GO:0046522">
    <property type="term" value="F:S-methyl-5-thioribose kinase activity"/>
    <property type="evidence" value="ECO:0007669"/>
    <property type="project" value="UniProtKB-EC"/>
</dbReference>
<dbReference type="PANTHER" id="PTHR34273">
    <property type="entry name" value="METHYLTHIORIBOSE KINASE"/>
    <property type="match status" value="1"/>
</dbReference>
<evidence type="ECO:0000256" key="4">
    <source>
        <dbReference type="ARBA" id="ARBA00022679"/>
    </source>
</evidence>
<evidence type="ECO:0000313" key="10">
    <source>
        <dbReference type="Proteomes" id="UP000238650"/>
    </source>
</evidence>
<evidence type="ECO:0000256" key="2">
    <source>
        <dbReference type="ARBA" id="ARBA00011738"/>
    </source>
</evidence>
<proteinExistence type="inferred from homology"/>
<dbReference type="RefSeq" id="WP_105805879.1">
    <property type="nucleotide sequence ID" value="NZ_MWZD01000018.1"/>
</dbReference>
<dbReference type="Pfam" id="PF01636">
    <property type="entry name" value="APH"/>
    <property type="match status" value="1"/>
</dbReference>
<comment type="caution">
    <text evidence="9">The sequence shown here is derived from an EMBL/GenBank/DDBJ whole genome shotgun (WGS) entry which is preliminary data.</text>
</comment>
<keyword evidence="10" id="KW-1185">Reference proteome</keyword>
<keyword evidence="6 9" id="KW-0418">Kinase</keyword>
<dbReference type="PIRSF" id="PIRSF031134">
    <property type="entry name" value="MTRK"/>
    <property type="match status" value="1"/>
</dbReference>
<dbReference type="Gene3D" id="3.90.1200.10">
    <property type="match status" value="1"/>
</dbReference>
<sequence length="407" mass="44656">MSHEYAFLDAGNIADYLRSRAELRDRIDADRIASIREIGDGNLNLVFHVVDAEERGIILKQALPYVRMTGAGWPMTPERAAREADSLQAHFALTPELVVETVLYDPERYILALEDLSDHSVWRDALNRSEQHLDVARRLGAYVAAVAVGTSILGRDRGEIAARIAETQNPELCTITEDLVFTEPVFDIGRNEVLPENAADAAELAADRAFAGAMAEAKWRFMTQAEALIHGDLHTGSVMVRGASGAVAESVKVFDSEFAFYGPVAFDLGALFANYAFAAARATALGESERAAWALSLVAETWRAFEAEYLRRAADWHETRLFDAAFAAARLERIRSEAFLFASAKMARRIVGAAKVRDIETLEPGLRAPAARGVLLAARALAANWREVRDVEQFAELTGEHLLGGGR</sequence>
<evidence type="ECO:0000313" key="9">
    <source>
        <dbReference type="EMBL" id="PRI10529.1"/>
    </source>
</evidence>
<dbReference type="EC" id="2.7.1.100" evidence="3"/>
<evidence type="ECO:0000256" key="6">
    <source>
        <dbReference type="ARBA" id="ARBA00022777"/>
    </source>
</evidence>
<dbReference type="InterPro" id="IPR009212">
    <property type="entry name" value="Methylthioribose_kinase"/>
</dbReference>
<evidence type="ECO:0000256" key="3">
    <source>
        <dbReference type="ARBA" id="ARBA00012128"/>
    </source>
</evidence>
<dbReference type="InterPro" id="IPR002575">
    <property type="entry name" value="Aminoglycoside_PTrfase"/>
</dbReference>
<dbReference type="Proteomes" id="UP000238650">
    <property type="component" value="Unassembled WGS sequence"/>
</dbReference>
<dbReference type="GO" id="GO:0005524">
    <property type="term" value="F:ATP binding"/>
    <property type="evidence" value="ECO:0007669"/>
    <property type="project" value="UniProtKB-KW"/>
</dbReference>
<dbReference type="AlphaFoldDB" id="A0A2S9QLQ5"/>
<feature type="domain" description="Aminoglycoside phosphotransferase" evidence="8">
    <location>
        <begin position="35"/>
        <end position="290"/>
    </location>
</feature>
<name>A0A2S9QLQ5_9MICO</name>
<dbReference type="PANTHER" id="PTHR34273:SF2">
    <property type="entry name" value="METHYLTHIORIBOSE KINASE"/>
    <property type="match status" value="1"/>
</dbReference>
<dbReference type="GO" id="GO:0009086">
    <property type="term" value="P:methionine biosynthetic process"/>
    <property type="evidence" value="ECO:0007669"/>
    <property type="project" value="InterPro"/>
</dbReference>
<protein>
    <recommendedName>
        <fullName evidence="3">S-methyl-5-thioribose kinase</fullName>
        <ecNumber evidence="3">2.7.1.100</ecNumber>
    </recommendedName>
</protein>